<dbReference type="NCBIfam" id="TIGR01391">
    <property type="entry name" value="dnaG"/>
    <property type="match status" value="1"/>
</dbReference>
<keyword evidence="1 12" id="KW-0240">DNA-directed RNA polymerase</keyword>
<dbReference type="Gene3D" id="3.90.980.10">
    <property type="entry name" value="DNA primase, catalytic core, N-terminal domain"/>
    <property type="match status" value="1"/>
</dbReference>
<dbReference type="InterPro" id="IPR036977">
    <property type="entry name" value="DNA_primase_Znf_CHC2"/>
</dbReference>
<comment type="domain">
    <text evidence="12">Contains an N-terminal zinc-binding domain, a central core domain that contains the primase activity, and a C-terminal DnaB-binding domain.</text>
</comment>
<dbReference type="GO" id="GO:1990077">
    <property type="term" value="C:primosome complex"/>
    <property type="evidence" value="ECO:0007669"/>
    <property type="project" value="UniProtKB-KW"/>
</dbReference>
<evidence type="ECO:0000256" key="5">
    <source>
        <dbReference type="ARBA" id="ARBA00022705"/>
    </source>
</evidence>
<dbReference type="CDD" id="cd03364">
    <property type="entry name" value="TOPRIM_DnaG_primases"/>
    <property type="match status" value="1"/>
</dbReference>
<comment type="caution">
    <text evidence="14">The sequence shown here is derived from an EMBL/GenBank/DDBJ whole genome shotgun (WGS) entry which is preliminary data.</text>
</comment>
<evidence type="ECO:0000256" key="7">
    <source>
        <dbReference type="ARBA" id="ARBA00022771"/>
    </source>
</evidence>
<dbReference type="SUPFAM" id="SSF56731">
    <property type="entry name" value="DNA primase core"/>
    <property type="match status" value="1"/>
</dbReference>
<keyword evidence="8 12" id="KW-0862">Zinc</keyword>
<keyword evidence="11 12" id="KW-0804">Transcription</keyword>
<organism evidence="14 15">
    <name type="scientific">Amaricoccus macauensis</name>
    <dbReference type="NCBI Taxonomy" id="57001"/>
    <lineage>
        <taxon>Bacteria</taxon>
        <taxon>Pseudomonadati</taxon>
        <taxon>Pseudomonadota</taxon>
        <taxon>Alphaproteobacteria</taxon>
        <taxon>Rhodobacterales</taxon>
        <taxon>Paracoccaceae</taxon>
        <taxon>Amaricoccus</taxon>
    </lineage>
</organism>
<evidence type="ECO:0000259" key="13">
    <source>
        <dbReference type="PROSITE" id="PS50880"/>
    </source>
</evidence>
<dbReference type="InterPro" id="IPR013264">
    <property type="entry name" value="DNAG_N"/>
</dbReference>
<feature type="domain" description="Toprim" evidence="13">
    <location>
        <begin position="261"/>
        <end position="343"/>
    </location>
</feature>
<dbReference type="InterPro" id="IPR006295">
    <property type="entry name" value="DNA_primase_DnaG"/>
</dbReference>
<evidence type="ECO:0000256" key="11">
    <source>
        <dbReference type="ARBA" id="ARBA00023163"/>
    </source>
</evidence>
<dbReference type="Gene3D" id="3.40.1360.10">
    <property type="match status" value="1"/>
</dbReference>
<evidence type="ECO:0000256" key="9">
    <source>
        <dbReference type="ARBA" id="ARBA00022842"/>
    </source>
</evidence>
<dbReference type="InterPro" id="IPR006171">
    <property type="entry name" value="TOPRIM_dom"/>
</dbReference>
<comment type="catalytic activity">
    <reaction evidence="12">
        <text>ssDNA + n NTP = ssDNA/pppN(pN)n-1 hybrid + (n-1) diphosphate.</text>
        <dbReference type="EC" id="2.7.7.101"/>
    </reaction>
</comment>
<dbReference type="FunFam" id="3.90.980.10:FF:000001">
    <property type="entry name" value="DNA primase"/>
    <property type="match status" value="1"/>
</dbReference>
<feature type="zinc finger region" description="CHC2-type" evidence="12">
    <location>
        <begin position="43"/>
        <end position="67"/>
    </location>
</feature>
<dbReference type="GO" id="GO:0000428">
    <property type="term" value="C:DNA-directed RNA polymerase complex"/>
    <property type="evidence" value="ECO:0007669"/>
    <property type="project" value="UniProtKB-KW"/>
</dbReference>
<dbReference type="GO" id="GO:0003677">
    <property type="term" value="F:DNA binding"/>
    <property type="evidence" value="ECO:0007669"/>
    <property type="project" value="UniProtKB-KW"/>
</dbReference>
<dbReference type="InterPro" id="IPR030846">
    <property type="entry name" value="DnaG_bac"/>
</dbReference>
<evidence type="ECO:0000256" key="8">
    <source>
        <dbReference type="ARBA" id="ARBA00022833"/>
    </source>
</evidence>
<keyword evidence="4 12" id="KW-0548">Nucleotidyltransferase</keyword>
<reference evidence="14 15" key="1">
    <citation type="submission" date="2020-08" db="EMBL/GenBank/DDBJ databases">
        <title>Genomic Encyclopedia of Type Strains, Phase IV (KMG-IV): sequencing the most valuable type-strain genomes for metagenomic binning, comparative biology and taxonomic classification.</title>
        <authorList>
            <person name="Goeker M."/>
        </authorList>
    </citation>
    <scope>NUCLEOTIDE SEQUENCE [LARGE SCALE GENOMIC DNA]</scope>
    <source>
        <strain evidence="14 15">DSM 101730</strain>
    </source>
</reference>
<dbReference type="InterPro" id="IPR034151">
    <property type="entry name" value="TOPRIM_DnaG_bac"/>
</dbReference>
<protein>
    <recommendedName>
        <fullName evidence="12">DNA primase</fullName>
        <ecNumber evidence="12">2.7.7.101</ecNumber>
    </recommendedName>
</protein>
<accession>A0A840SU25</accession>
<keyword evidence="5 12" id="KW-0235">DNA replication</keyword>
<dbReference type="RefSeq" id="WP_184154097.1">
    <property type="nucleotide sequence ID" value="NZ_JACHFM010000005.1"/>
</dbReference>
<keyword evidence="9" id="KW-0460">Magnesium</keyword>
<evidence type="ECO:0000256" key="6">
    <source>
        <dbReference type="ARBA" id="ARBA00022723"/>
    </source>
</evidence>
<evidence type="ECO:0000313" key="15">
    <source>
        <dbReference type="Proteomes" id="UP000549457"/>
    </source>
</evidence>
<dbReference type="SMART" id="SM00400">
    <property type="entry name" value="ZnF_CHCC"/>
    <property type="match status" value="1"/>
</dbReference>
<keyword evidence="2 12" id="KW-0639">Primosome</keyword>
<name>A0A840SU25_9RHOB</name>
<comment type="cofactor">
    <cofactor evidence="12">
        <name>Zn(2+)</name>
        <dbReference type="ChEBI" id="CHEBI:29105"/>
    </cofactor>
    <text evidence="12">Binds 1 zinc ion per monomer.</text>
</comment>
<comment type="function">
    <text evidence="12">RNA polymerase that catalyzes the synthesis of short RNA molecules used as primers for DNA polymerase during DNA replication.</text>
</comment>
<keyword evidence="15" id="KW-1185">Reference proteome</keyword>
<dbReference type="AlphaFoldDB" id="A0A840SU25"/>
<dbReference type="Proteomes" id="UP000549457">
    <property type="component" value="Unassembled WGS sequence"/>
</dbReference>
<evidence type="ECO:0000256" key="2">
    <source>
        <dbReference type="ARBA" id="ARBA00022515"/>
    </source>
</evidence>
<comment type="subunit">
    <text evidence="12">Monomer. Interacts with DnaB.</text>
</comment>
<dbReference type="SMART" id="SM00493">
    <property type="entry name" value="TOPRIM"/>
    <property type="match status" value="1"/>
</dbReference>
<dbReference type="EC" id="2.7.7.101" evidence="12"/>
<dbReference type="GO" id="GO:0003899">
    <property type="term" value="F:DNA-directed RNA polymerase activity"/>
    <property type="evidence" value="ECO:0007669"/>
    <property type="project" value="UniProtKB-UniRule"/>
</dbReference>
<keyword evidence="7 12" id="KW-0863">Zinc-finger</keyword>
<dbReference type="InterPro" id="IPR002694">
    <property type="entry name" value="Znf_CHC2"/>
</dbReference>
<dbReference type="PANTHER" id="PTHR30313:SF2">
    <property type="entry name" value="DNA PRIMASE"/>
    <property type="match status" value="1"/>
</dbReference>
<sequence length="666" mass="71801">MQLPSGFVDELRGRISLAQIAGRRVTWDPRKSNAARGDWWAPCPFHQEKTASFHVDDAKGFYYCFGCHAKGDVLDFVRETENVGFMEAVERLAGDAGMQMPAADPVAAARAAANTGLVEAMEAAVRFYRAQLTGSRAAAARAYLERRGLGAETIESFEIGYAPDGRTVLIEHLTAKGFDLAKLVEAGLAGKPGQGSPYDRFRNRITFPIRDARGRAIAFGARAIAPGQEPKYLNSPETPLFDKSRTLYNAGPAGAAARKAGTVIVTEGYMDVIALARAGVTHAVAPLGTAITDRQLEALWKIAPEPVVALDGDTAGLNAAHRLVDLALPHLGAGRSLRFALLPAGQDPDDVVRAGGRAAIEAILADSKPVIDLLWGREVDGQVLDSPERRAALDARLRAHVSRISDATLRAHWEAEVRVRRAALFAPPQKSRPERAFERPFERPFSPGPKRSRRALPVRESFAPATASTRSSLLAQAGEGVFADDRVRESAILAGCLNHPDVAIRLESRLERLACRCRNLEEIRRALLSALADAPDNADRATFVAAVSLRLSRDPGPELSLGQIRSNPHLAPTASPEQAARAIEEELDRHAALAGRAAELIEAAADFAAGPDDGLTERVRAAAEAEHATYIRPLADDGTDTGLERPEFLSVIQASEALLARKPRRR</sequence>
<dbReference type="PANTHER" id="PTHR30313">
    <property type="entry name" value="DNA PRIMASE"/>
    <property type="match status" value="1"/>
</dbReference>
<dbReference type="EMBL" id="JACHFM010000005">
    <property type="protein sequence ID" value="MBB5224015.1"/>
    <property type="molecule type" value="Genomic_DNA"/>
</dbReference>
<dbReference type="Gene3D" id="3.90.580.10">
    <property type="entry name" value="Zinc finger, CHC2-type domain"/>
    <property type="match status" value="1"/>
</dbReference>
<evidence type="ECO:0000256" key="1">
    <source>
        <dbReference type="ARBA" id="ARBA00022478"/>
    </source>
</evidence>
<dbReference type="GO" id="GO:0005737">
    <property type="term" value="C:cytoplasm"/>
    <property type="evidence" value="ECO:0007669"/>
    <property type="project" value="TreeGrafter"/>
</dbReference>
<dbReference type="FunFam" id="3.40.1360.10:FF:000002">
    <property type="entry name" value="DNA primase"/>
    <property type="match status" value="1"/>
</dbReference>
<dbReference type="InterPro" id="IPR037068">
    <property type="entry name" value="DNA_primase_core_N_sf"/>
</dbReference>
<gene>
    <name evidence="12" type="primary">dnaG</name>
    <name evidence="14" type="ORF">HNP73_003976</name>
</gene>
<keyword evidence="3 12" id="KW-0808">Transferase</keyword>
<evidence type="ECO:0000256" key="4">
    <source>
        <dbReference type="ARBA" id="ARBA00022695"/>
    </source>
</evidence>
<evidence type="ECO:0000313" key="14">
    <source>
        <dbReference type="EMBL" id="MBB5224015.1"/>
    </source>
</evidence>
<keyword evidence="10 12" id="KW-0238">DNA-binding</keyword>
<comment type="similarity">
    <text evidence="12">Belongs to the DnaG primase family.</text>
</comment>
<evidence type="ECO:0000256" key="10">
    <source>
        <dbReference type="ARBA" id="ARBA00023125"/>
    </source>
</evidence>
<dbReference type="GO" id="GO:0006269">
    <property type="term" value="P:DNA replication, synthesis of primer"/>
    <property type="evidence" value="ECO:0007669"/>
    <property type="project" value="UniProtKB-UniRule"/>
</dbReference>
<dbReference type="SUPFAM" id="SSF57783">
    <property type="entry name" value="Zinc beta-ribbon"/>
    <property type="match status" value="1"/>
</dbReference>
<dbReference type="PROSITE" id="PS50880">
    <property type="entry name" value="TOPRIM"/>
    <property type="match status" value="1"/>
</dbReference>
<evidence type="ECO:0000256" key="12">
    <source>
        <dbReference type="HAMAP-Rule" id="MF_00974"/>
    </source>
</evidence>
<dbReference type="Pfam" id="PF01807">
    <property type="entry name" value="Zn_ribbon_DnaG"/>
    <property type="match status" value="1"/>
</dbReference>
<dbReference type="HAMAP" id="MF_00974">
    <property type="entry name" value="DNA_primase_DnaG"/>
    <property type="match status" value="1"/>
</dbReference>
<dbReference type="Pfam" id="PF13155">
    <property type="entry name" value="Toprim_2"/>
    <property type="match status" value="1"/>
</dbReference>
<dbReference type="InterPro" id="IPR050219">
    <property type="entry name" value="DnaG_primase"/>
</dbReference>
<proteinExistence type="inferred from homology"/>
<dbReference type="GO" id="GO:0008270">
    <property type="term" value="F:zinc ion binding"/>
    <property type="evidence" value="ECO:0007669"/>
    <property type="project" value="UniProtKB-UniRule"/>
</dbReference>
<dbReference type="Pfam" id="PF08275">
    <property type="entry name" value="DNAG_N"/>
    <property type="match status" value="1"/>
</dbReference>
<keyword evidence="6 12" id="KW-0479">Metal-binding</keyword>
<evidence type="ECO:0000256" key="3">
    <source>
        <dbReference type="ARBA" id="ARBA00022679"/>
    </source>
</evidence>